<dbReference type="RefSeq" id="WP_203903244.1">
    <property type="nucleotide sequence ID" value="NZ_BOPF01000030.1"/>
</dbReference>
<sequence>MLKQPESGTVLEREMQRRHWSREETLVQLARKAREMRVRDYGLSLRQLDRWLSGEVHVPRGPACRVAERLFGHPIAILLSQAVPSKPAPAPTPVPTPAVDDGPLTRRAALKARQHSGVAASSVVDPVSIEALHLQVRRLAREYATTRPVELLHDLVEVRDGAYRLLAVTRRPSDLAELYMIAGQVCGLAATTAWDLGDADAADELAAAAWTYAQLCDHGTLRAWVRSVQATIAFWSGRPTEGLRFAENGLRFATGSAAVRLHAITARAWTLLPGGADRAVVALRLAVDARERDAGVDEMADSVGGEFGFSAARLALCAGAVYLGIGDGAQAARYSGEALHLYQQTPAMQRRWAVHHGALIDLATARAQQGDLDGAAAALGPALQLDPARRTARLTGRLKALRRVVAAPPFRQVRVGRELTEAVDDWTAGALISAPLAALPSGPTVAAPNPSPGHGVPVDPS</sequence>
<dbReference type="EMBL" id="BOPF01000030">
    <property type="protein sequence ID" value="GIJ49795.1"/>
    <property type="molecule type" value="Genomic_DNA"/>
</dbReference>
<evidence type="ECO:0000313" key="2">
    <source>
        <dbReference type="Proteomes" id="UP000619260"/>
    </source>
</evidence>
<dbReference type="SUPFAM" id="SSF48452">
    <property type="entry name" value="TPR-like"/>
    <property type="match status" value="1"/>
</dbReference>
<comment type="caution">
    <text evidence="1">The sequence shown here is derived from an EMBL/GenBank/DDBJ whole genome shotgun (WGS) entry which is preliminary data.</text>
</comment>
<accession>A0A8J4DT06</accession>
<organism evidence="1 2">
    <name type="scientific">Virgisporangium aliadipatigenens</name>
    <dbReference type="NCBI Taxonomy" id="741659"/>
    <lineage>
        <taxon>Bacteria</taxon>
        <taxon>Bacillati</taxon>
        <taxon>Actinomycetota</taxon>
        <taxon>Actinomycetes</taxon>
        <taxon>Micromonosporales</taxon>
        <taxon>Micromonosporaceae</taxon>
        <taxon>Virgisporangium</taxon>
    </lineage>
</organism>
<reference evidence="1" key="1">
    <citation type="submission" date="2021-01" db="EMBL/GenBank/DDBJ databases">
        <title>Whole genome shotgun sequence of Virgisporangium aliadipatigenens NBRC 105644.</title>
        <authorList>
            <person name="Komaki H."/>
            <person name="Tamura T."/>
        </authorList>
    </citation>
    <scope>NUCLEOTIDE SEQUENCE</scope>
    <source>
        <strain evidence="1">NBRC 105644</strain>
    </source>
</reference>
<dbReference type="Gene3D" id="1.25.40.10">
    <property type="entry name" value="Tetratricopeptide repeat domain"/>
    <property type="match status" value="1"/>
</dbReference>
<dbReference type="AlphaFoldDB" id="A0A8J4DT06"/>
<dbReference type="InterPro" id="IPR011990">
    <property type="entry name" value="TPR-like_helical_dom_sf"/>
</dbReference>
<proteinExistence type="predicted"/>
<evidence type="ECO:0008006" key="3">
    <source>
        <dbReference type="Google" id="ProtNLM"/>
    </source>
</evidence>
<protein>
    <recommendedName>
        <fullName evidence="3">XRE family transcriptional regulator</fullName>
    </recommendedName>
</protein>
<name>A0A8J4DT06_9ACTN</name>
<evidence type="ECO:0000313" key="1">
    <source>
        <dbReference type="EMBL" id="GIJ49795.1"/>
    </source>
</evidence>
<dbReference type="Proteomes" id="UP000619260">
    <property type="component" value="Unassembled WGS sequence"/>
</dbReference>
<keyword evidence="2" id="KW-1185">Reference proteome</keyword>
<gene>
    <name evidence="1" type="ORF">Val02_66810</name>
</gene>